<evidence type="ECO:0000313" key="2">
    <source>
        <dbReference type="EMBL" id="OWK40987.1"/>
    </source>
</evidence>
<dbReference type="RefSeq" id="WP_088255954.1">
    <property type="nucleotide sequence ID" value="NZ_NIDE01000007.1"/>
</dbReference>
<keyword evidence="3" id="KW-1185">Reference proteome</keyword>
<dbReference type="InterPro" id="IPR046164">
    <property type="entry name" value="DUF6166"/>
</dbReference>
<dbReference type="EMBL" id="NIDE01000007">
    <property type="protein sequence ID" value="OWK40987.1"/>
    <property type="molecule type" value="Genomic_DNA"/>
</dbReference>
<reference evidence="3" key="1">
    <citation type="submission" date="2017-06" db="EMBL/GenBank/DDBJ databases">
        <title>Genome analysis of Fimbriiglobus ruber SP5, the first member of the order Planctomycetales with confirmed chitinolytic capability.</title>
        <authorList>
            <person name="Ravin N.V."/>
            <person name="Rakitin A.L."/>
            <person name="Ivanova A.A."/>
            <person name="Beletsky A.V."/>
            <person name="Kulichevskaya I.S."/>
            <person name="Mardanov A.V."/>
            <person name="Dedysh S.N."/>
        </authorList>
    </citation>
    <scope>NUCLEOTIDE SEQUENCE [LARGE SCALE GENOMIC DNA]</scope>
    <source>
        <strain evidence="3">SP5</strain>
    </source>
</reference>
<evidence type="ECO:0000256" key="1">
    <source>
        <dbReference type="SAM" id="MobiDB-lite"/>
    </source>
</evidence>
<evidence type="ECO:0000313" key="3">
    <source>
        <dbReference type="Proteomes" id="UP000214646"/>
    </source>
</evidence>
<protein>
    <submittedName>
        <fullName evidence="2">Uncharacterized protein</fullName>
    </submittedName>
</protein>
<sequence length="258" mass="28480">MKVYRGQRTHGGWAVTVDDGTSCRTLDPRLDLKTHSRSGFAWGHAANGSAQLALALVADALGHDDRAEALYQRFQFNVVEVLPPAWTLTENQIRAAVRDIERARTKLIRGPARDVSPDPSNTRSSTPDHTHDVRTGREPGRPAGTGTPGPGRGHFSDAFALGTIALSPAADGPKARLLRSVRLNQLQLRFDEKPAAKYATRLRENGWQGWDAEQAWTLPFDPEYQRWRTHAAAEKLFTEIGNEIRADAGLPPVRPVSR</sequence>
<feature type="region of interest" description="Disordered" evidence="1">
    <location>
        <begin position="108"/>
        <end position="156"/>
    </location>
</feature>
<feature type="compositionally biased region" description="Basic and acidic residues" evidence="1">
    <location>
        <begin position="126"/>
        <end position="140"/>
    </location>
</feature>
<dbReference type="Proteomes" id="UP000214646">
    <property type="component" value="Unassembled WGS sequence"/>
</dbReference>
<dbReference type="AlphaFoldDB" id="A0A225DXZ1"/>
<dbReference type="Pfam" id="PF19663">
    <property type="entry name" value="DUF6166"/>
    <property type="match status" value="1"/>
</dbReference>
<comment type="caution">
    <text evidence="2">The sequence shown here is derived from an EMBL/GenBank/DDBJ whole genome shotgun (WGS) entry which is preliminary data.</text>
</comment>
<dbReference type="OrthoDB" id="961276at2"/>
<accession>A0A225DXZ1</accession>
<proteinExistence type="predicted"/>
<name>A0A225DXZ1_9BACT</name>
<gene>
    <name evidence="2" type="ORF">FRUB_04879</name>
</gene>
<organism evidence="2 3">
    <name type="scientific">Fimbriiglobus ruber</name>
    <dbReference type="NCBI Taxonomy" id="1908690"/>
    <lineage>
        <taxon>Bacteria</taxon>
        <taxon>Pseudomonadati</taxon>
        <taxon>Planctomycetota</taxon>
        <taxon>Planctomycetia</taxon>
        <taxon>Gemmatales</taxon>
        <taxon>Gemmataceae</taxon>
        <taxon>Fimbriiglobus</taxon>
    </lineage>
</organism>